<name>A0ABS8RKW6_DATST</name>
<feature type="compositionally biased region" description="Polar residues" evidence="1">
    <location>
        <begin position="57"/>
        <end position="68"/>
    </location>
</feature>
<feature type="compositionally biased region" description="Basic and acidic residues" evidence="1">
    <location>
        <begin position="122"/>
        <end position="140"/>
    </location>
</feature>
<organism evidence="2 3">
    <name type="scientific">Datura stramonium</name>
    <name type="common">Jimsonweed</name>
    <name type="synonym">Common thornapple</name>
    <dbReference type="NCBI Taxonomy" id="4076"/>
    <lineage>
        <taxon>Eukaryota</taxon>
        <taxon>Viridiplantae</taxon>
        <taxon>Streptophyta</taxon>
        <taxon>Embryophyta</taxon>
        <taxon>Tracheophyta</taxon>
        <taxon>Spermatophyta</taxon>
        <taxon>Magnoliopsida</taxon>
        <taxon>eudicotyledons</taxon>
        <taxon>Gunneridae</taxon>
        <taxon>Pentapetalae</taxon>
        <taxon>asterids</taxon>
        <taxon>lamiids</taxon>
        <taxon>Solanales</taxon>
        <taxon>Solanaceae</taxon>
        <taxon>Solanoideae</taxon>
        <taxon>Datureae</taxon>
        <taxon>Datura</taxon>
    </lineage>
</organism>
<feature type="compositionally biased region" description="Basic and acidic residues" evidence="1">
    <location>
        <begin position="208"/>
        <end position="224"/>
    </location>
</feature>
<proteinExistence type="predicted"/>
<feature type="region of interest" description="Disordered" evidence="1">
    <location>
        <begin position="16"/>
        <end position="147"/>
    </location>
</feature>
<feature type="compositionally biased region" description="Basic and acidic residues" evidence="1">
    <location>
        <begin position="87"/>
        <end position="108"/>
    </location>
</feature>
<reference evidence="2 3" key="1">
    <citation type="journal article" date="2021" name="BMC Genomics">
        <title>Datura genome reveals duplications of psychoactive alkaloid biosynthetic genes and high mutation rate following tissue culture.</title>
        <authorList>
            <person name="Rajewski A."/>
            <person name="Carter-House D."/>
            <person name="Stajich J."/>
            <person name="Litt A."/>
        </authorList>
    </citation>
    <scope>NUCLEOTIDE SEQUENCE [LARGE SCALE GENOMIC DNA]</scope>
    <source>
        <strain evidence="2">AR-01</strain>
    </source>
</reference>
<feature type="region of interest" description="Disordered" evidence="1">
    <location>
        <begin position="175"/>
        <end position="224"/>
    </location>
</feature>
<feature type="compositionally biased region" description="Basic and acidic residues" evidence="1">
    <location>
        <begin position="26"/>
        <end position="56"/>
    </location>
</feature>
<keyword evidence="3" id="KW-1185">Reference proteome</keyword>
<feature type="compositionally biased region" description="Polar residues" evidence="1">
    <location>
        <begin position="175"/>
        <end position="192"/>
    </location>
</feature>
<comment type="caution">
    <text evidence="2">The sequence shown here is derived from an EMBL/GenBank/DDBJ whole genome shotgun (WGS) entry which is preliminary data.</text>
</comment>
<evidence type="ECO:0000313" key="2">
    <source>
        <dbReference type="EMBL" id="MCD7447460.1"/>
    </source>
</evidence>
<dbReference type="EMBL" id="JACEIK010000037">
    <property type="protein sequence ID" value="MCD7447460.1"/>
    <property type="molecule type" value="Genomic_DNA"/>
</dbReference>
<dbReference type="Proteomes" id="UP000823775">
    <property type="component" value="Unassembled WGS sequence"/>
</dbReference>
<feature type="compositionally biased region" description="Basic residues" evidence="1">
    <location>
        <begin position="111"/>
        <end position="121"/>
    </location>
</feature>
<sequence length="258" mass="30350">MKVRLFIKKTAQVSTYEETQQIAMQSKKEQRKASRELKKRSDTDLVQHDKQLDGEKQGTQQSHNTTMGSRKRMSLNVSTKRVQVAPPREKQLISDSSFKKQLEGDKQLQKQTHKNFKKRRPDRVQHQKLGDTEKKREGDQKTPIQSRNGIMINDKAMHQWLTKSMSPPLKMNKQSNCSSITRPMQKTTQSSAVARPMQKETQSISHTKKFESSKRKFEERLAEQREAKRRIVMVDFRDMPKPVNDPRAPRCCWDRRRF</sequence>
<evidence type="ECO:0000313" key="3">
    <source>
        <dbReference type="Proteomes" id="UP000823775"/>
    </source>
</evidence>
<protein>
    <submittedName>
        <fullName evidence="2">Uncharacterized protein</fullName>
    </submittedName>
</protein>
<dbReference type="PANTHER" id="PTHR48186">
    <property type="entry name" value="NB-ARC DOMAIN-CONTAINING PROTEIN"/>
    <property type="match status" value="1"/>
</dbReference>
<dbReference type="PANTHER" id="PTHR48186:SF1">
    <property type="entry name" value="TPX2 C-TERMINAL DOMAIN-CONTAINING PROTEIN"/>
    <property type="match status" value="1"/>
</dbReference>
<accession>A0ABS8RKW6</accession>
<gene>
    <name evidence="2" type="ORF">HAX54_029726</name>
</gene>
<evidence type="ECO:0000256" key="1">
    <source>
        <dbReference type="SAM" id="MobiDB-lite"/>
    </source>
</evidence>